<dbReference type="InterPro" id="IPR008927">
    <property type="entry name" value="6-PGluconate_DH-like_C_sf"/>
</dbReference>
<comment type="similarity">
    <text evidence="1 4">Belongs to the UDP-glucose/GDP-mannose dehydrogenase family.</text>
</comment>
<dbReference type="Pfam" id="PF03721">
    <property type="entry name" value="UDPG_MGDP_dh_N"/>
    <property type="match status" value="1"/>
</dbReference>
<dbReference type="InterPro" id="IPR001732">
    <property type="entry name" value="UDP-Glc/GDP-Man_DH_N"/>
</dbReference>
<evidence type="ECO:0000256" key="1">
    <source>
        <dbReference type="ARBA" id="ARBA00006601"/>
    </source>
</evidence>
<dbReference type="InterPro" id="IPR017476">
    <property type="entry name" value="UDP-Glc/GDP-Man"/>
</dbReference>
<name>A0A4R0HNB8_9ACTN</name>
<dbReference type="InterPro" id="IPR036220">
    <property type="entry name" value="UDP-Glc/GDP-Man_DH_C_sf"/>
</dbReference>
<dbReference type="SUPFAM" id="SSF48179">
    <property type="entry name" value="6-phosphogluconate dehydrogenase C-terminal domain-like"/>
    <property type="match status" value="1"/>
</dbReference>
<dbReference type="AlphaFoldDB" id="A0A4R0HNB8"/>
<gene>
    <name evidence="6" type="ORF">E0H45_13475</name>
</gene>
<evidence type="ECO:0000313" key="7">
    <source>
        <dbReference type="Proteomes" id="UP000292346"/>
    </source>
</evidence>
<keyword evidence="2" id="KW-0560">Oxidoreductase</keyword>
<dbReference type="EMBL" id="SJJZ01000001">
    <property type="protein sequence ID" value="TCC12183.1"/>
    <property type="molecule type" value="Genomic_DNA"/>
</dbReference>
<dbReference type="Gene3D" id="3.40.50.720">
    <property type="entry name" value="NAD(P)-binding Rossmann-like Domain"/>
    <property type="match status" value="2"/>
</dbReference>
<dbReference type="GO" id="GO:0051287">
    <property type="term" value="F:NAD binding"/>
    <property type="evidence" value="ECO:0007669"/>
    <property type="project" value="InterPro"/>
</dbReference>
<dbReference type="PANTHER" id="PTHR43491">
    <property type="entry name" value="UDP-N-ACETYL-D-MANNOSAMINE DEHYDROGENASE"/>
    <property type="match status" value="1"/>
</dbReference>
<protein>
    <submittedName>
        <fullName evidence="6">Nucleotide sugar dehydrogenase</fullName>
    </submittedName>
</protein>
<accession>A0A4R0HNB8</accession>
<dbReference type="RefSeq" id="WP_131337453.1">
    <property type="nucleotide sequence ID" value="NZ_SJJZ01000001.1"/>
</dbReference>
<dbReference type="InterPro" id="IPR028359">
    <property type="entry name" value="UDP_ManNAc/GlcNAc_DH"/>
</dbReference>
<feature type="domain" description="UDP-glucose/GDP-mannose dehydrogenase C-terminal" evidence="5">
    <location>
        <begin position="323"/>
        <end position="416"/>
    </location>
</feature>
<dbReference type="OrthoDB" id="5193947at2"/>
<dbReference type="Pfam" id="PF03720">
    <property type="entry name" value="UDPG_MGDP_dh_C"/>
    <property type="match status" value="1"/>
</dbReference>
<dbReference type="SUPFAM" id="SSF52413">
    <property type="entry name" value="UDP-glucose/GDP-mannose dehydrogenase C-terminal domain"/>
    <property type="match status" value="1"/>
</dbReference>
<dbReference type="SUPFAM" id="SSF51735">
    <property type="entry name" value="NAD(P)-binding Rossmann-fold domains"/>
    <property type="match status" value="1"/>
</dbReference>
<dbReference type="NCBIfam" id="TIGR03026">
    <property type="entry name" value="NDP-sugDHase"/>
    <property type="match status" value="1"/>
</dbReference>
<comment type="caution">
    <text evidence="6">The sequence shown here is derived from an EMBL/GenBank/DDBJ whole genome shotgun (WGS) entry which is preliminary data.</text>
</comment>
<dbReference type="PIRSF" id="PIRSF000124">
    <property type="entry name" value="UDPglc_GDPman_dh"/>
    <property type="match status" value="1"/>
</dbReference>
<dbReference type="InterPro" id="IPR036291">
    <property type="entry name" value="NAD(P)-bd_dom_sf"/>
</dbReference>
<evidence type="ECO:0000259" key="5">
    <source>
        <dbReference type="SMART" id="SM00984"/>
    </source>
</evidence>
<dbReference type="Pfam" id="PF00984">
    <property type="entry name" value="UDPG_MGDP_dh"/>
    <property type="match status" value="1"/>
</dbReference>
<dbReference type="GO" id="GO:0016616">
    <property type="term" value="F:oxidoreductase activity, acting on the CH-OH group of donors, NAD or NADP as acceptor"/>
    <property type="evidence" value="ECO:0007669"/>
    <property type="project" value="InterPro"/>
</dbReference>
<dbReference type="PANTHER" id="PTHR43491:SF2">
    <property type="entry name" value="UDP-N-ACETYL-D-MANNOSAMINE DEHYDROGENASE"/>
    <property type="match status" value="1"/>
</dbReference>
<reference evidence="6 7" key="1">
    <citation type="submission" date="2019-02" db="EMBL/GenBank/DDBJ databases">
        <title>Kribbella capetownensis sp. nov. and Kribbella speibonae sp. nov., isolated from soil.</title>
        <authorList>
            <person name="Curtis S.M."/>
            <person name="Norton I."/>
            <person name="Everest G.J."/>
            <person name="Meyers P.R."/>
        </authorList>
    </citation>
    <scope>NUCLEOTIDE SEQUENCE [LARGE SCALE GENOMIC DNA]</scope>
    <source>
        <strain evidence="6 7">KCTC 29219</strain>
    </source>
</reference>
<dbReference type="SMART" id="SM00984">
    <property type="entry name" value="UDPG_MGDP_dh_C"/>
    <property type="match status" value="1"/>
</dbReference>
<dbReference type="PIRSF" id="PIRSF500136">
    <property type="entry name" value="UDP_ManNAc_DH"/>
    <property type="match status" value="1"/>
</dbReference>
<keyword evidence="3" id="KW-0520">NAD</keyword>
<keyword evidence="7" id="KW-1185">Reference proteome</keyword>
<dbReference type="GO" id="GO:0000271">
    <property type="term" value="P:polysaccharide biosynthetic process"/>
    <property type="evidence" value="ECO:0007669"/>
    <property type="project" value="InterPro"/>
</dbReference>
<proteinExistence type="inferred from homology"/>
<sequence>MRVSVVALGKIGLPLAVQFAAKGHQVVGVDINEKFVELVNAGQEPFPGEAHLQELLSETVADGRLRATTDYADAIPNSDAVVVVVPLFVDEQTGQPEFGWMENATRSLAEHLTPGTLVSYETTLPVGTTRNRWKPMLEEISGLTEGTDFHLVFSPERVLTGRVFEDLRKYPKLVGGLSEEGAKRATAFYEAVLDFDERPDLQRANGVWDLGSAEAAELAKLAETTYRDVNIGLANQFARFAGQNGIDVHAVIEASNSQPYSHIHRPGIAVGGHCIPVYPRLYLYTDPDATVVRAAREANAGMPDYTIGLLEGAFGDLKGAKVVVLGASYRGGVKETAFSGVFPAVEALKARGAEVSVHDPLYTDEELQGLGFTPYTLGAPVDAAVLQADHAEYAQLSPADLPGVKVLVDGRDRTDPAKWAGVRRIVIGRSVSQ</sequence>
<organism evidence="6 7">
    <name type="scientific">Kribbella soli</name>
    <dbReference type="NCBI Taxonomy" id="1124743"/>
    <lineage>
        <taxon>Bacteria</taxon>
        <taxon>Bacillati</taxon>
        <taxon>Actinomycetota</taxon>
        <taxon>Actinomycetes</taxon>
        <taxon>Propionibacteriales</taxon>
        <taxon>Kribbellaceae</taxon>
        <taxon>Kribbella</taxon>
    </lineage>
</organism>
<dbReference type="InterPro" id="IPR014027">
    <property type="entry name" value="UDP-Glc/GDP-Man_DH_C"/>
</dbReference>
<dbReference type="GO" id="GO:0016628">
    <property type="term" value="F:oxidoreductase activity, acting on the CH-CH group of donors, NAD or NADP as acceptor"/>
    <property type="evidence" value="ECO:0007669"/>
    <property type="project" value="InterPro"/>
</dbReference>
<evidence type="ECO:0000256" key="3">
    <source>
        <dbReference type="ARBA" id="ARBA00023027"/>
    </source>
</evidence>
<evidence type="ECO:0000313" key="6">
    <source>
        <dbReference type="EMBL" id="TCC12183.1"/>
    </source>
</evidence>
<dbReference type="Proteomes" id="UP000292346">
    <property type="component" value="Unassembled WGS sequence"/>
</dbReference>
<evidence type="ECO:0000256" key="4">
    <source>
        <dbReference type="PIRNR" id="PIRNR000124"/>
    </source>
</evidence>
<dbReference type="InterPro" id="IPR014026">
    <property type="entry name" value="UDP-Glc/GDP-Man_DH_dimer"/>
</dbReference>
<evidence type="ECO:0000256" key="2">
    <source>
        <dbReference type="ARBA" id="ARBA00023002"/>
    </source>
</evidence>